<reference evidence="1 2" key="1">
    <citation type="submission" date="2011-08" db="EMBL/GenBank/DDBJ databases">
        <title>The Genome Sequence of Plasmodium vivax India VII.</title>
        <authorList>
            <consortium name="The Broad Institute Genome Sequencing Platform"/>
            <consortium name="The Broad Institute Genome Sequencing Center for Infectious Disease"/>
            <person name="Neafsey D."/>
            <person name="Carlton J."/>
            <person name="Barnwell J."/>
            <person name="Collins W."/>
            <person name="Escalante A."/>
            <person name="Mullikin J."/>
            <person name="Saul A."/>
            <person name="Guigo R."/>
            <person name="Camara F."/>
            <person name="Young S.K."/>
            <person name="Zeng Q."/>
            <person name="Gargeya S."/>
            <person name="Fitzgerald M."/>
            <person name="Haas B."/>
            <person name="Abouelleil A."/>
            <person name="Alvarado L."/>
            <person name="Arachchi H.M."/>
            <person name="Berlin A."/>
            <person name="Brown A."/>
            <person name="Chapman S.B."/>
            <person name="Chen Z."/>
            <person name="Dunbar C."/>
            <person name="Freedman E."/>
            <person name="Gearin G."/>
            <person name="Gellesch M."/>
            <person name="Goldberg J."/>
            <person name="Griggs A."/>
            <person name="Gujja S."/>
            <person name="Heiman D."/>
            <person name="Howarth C."/>
            <person name="Larson L."/>
            <person name="Lui A."/>
            <person name="MacDonald P.J.P."/>
            <person name="Montmayeur A."/>
            <person name="Murphy C."/>
            <person name="Neiman D."/>
            <person name="Pearson M."/>
            <person name="Priest M."/>
            <person name="Roberts A."/>
            <person name="Saif S."/>
            <person name="Shea T."/>
            <person name="Shenoy N."/>
            <person name="Sisk P."/>
            <person name="Stolte C."/>
            <person name="Sykes S."/>
            <person name="Wortman J."/>
            <person name="Nusbaum C."/>
            <person name="Birren B."/>
        </authorList>
    </citation>
    <scope>NUCLEOTIDE SEQUENCE [LARGE SCALE GENOMIC DNA]</scope>
    <source>
        <strain evidence="1 2">India VII</strain>
    </source>
</reference>
<gene>
    <name evidence="1" type="ORF">PVIIG_05512</name>
</gene>
<evidence type="ECO:0000313" key="1">
    <source>
        <dbReference type="EMBL" id="KMZ77078.1"/>
    </source>
</evidence>
<proteinExistence type="predicted"/>
<dbReference type="AlphaFoldDB" id="A0A0J9UUF4"/>
<protein>
    <recommendedName>
        <fullName evidence="3">PIR Superfamily Protein</fullName>
    </recommendedName>
</protein>
<evidence type="ECO:0008006" key="3">
    <source>
        <dbReference type="Google" id="ProtNLM"/>
    </source>
</evidence>
<name>A0A0J9UUF4_PLAVI</name>
<accession>A0A0J9UUF4</accession>
<dbReference type="EMBL" id="KQ234516">
    <property type="protein sequence ID" value="KMZ77078.1"/>
    <property type="molecule type" value="Genomic_DNA"/>
</dbReference>
<dbReference type="Proteomes" id="UP000053562">
    <property type="component" value="Unassembled WGS sequence"/>
</dbReference>
<evidence type="ECO:0000313" key="2">
    <source>
        <dbReference type="Proteomes" id="UP000053562"/>
    </source>
</evidence>
<sequence length="327" mass="38075">MSTKKNIISYNLEIRNSRHNLELKYPFLKNVWDIYNEFDETVERVTENNTIYSLCYTILENLDEDIDEHTDFCMKLIRNLGHFSEDLKHLIRSPDRCDILHNWIYNSKKKKYIPDIIINTCFDDFITIRSRKGYNYPCSYDIYDSLYEDPVNITLLNIFEYNIESIRNTLNDKNSENNIPCQKFVCKSVKIYNDMYKEYCENGVDGYEKHTSTCSKLKQFKISYTNYLRNKIGKADEIPSLDDIQNKYFTECQKYEGVQALQQIANDENSLTYTTTLTQDKNLHEAAPIIPHEGDNKGSLMSPTLSTALGTAAGTSSILALLYKVNA</sequence>
<organism evidence="1 2">
    <name type="scientific">Plasmodium vivax India VII</name>
    <dbReference type="NCBI Taxonomy" id="1077284"/>
    <lineage>
        <taxon>Eukaryota</taxon>
        <taxon>Sar</taxon>
        <taxon>Alveolata</taxon>
        <taxon>Apicomplexa</taxon>
        <taxon>Aconoidasida</taxon>
        <taxon>Haemosporida</taxon>
        <taxon>Plasmodiidae</taxon>
        <taxon>Plasmodium</taxon>
        <taxon>Plasmodium (Plasmodium)</taxon>
    </lineage>
</organism>